<protein>
    <submittedName>
        <fullName evidence="1">Uncharacterized protein</fullName>
    </submittedName>
</protein>
<evidence type="ECO:0000313" key="1">
    <source>
        <dbReference type="EMBL" id="WSB96533.1"/>
    </source>
</evidence>
<dbReference type="Proteomes" id="UP001348369">
    <property type="component" value="Chromosome"/>
</dbReference>
<reference evidence="1" key="1">
    <citation type="submission" date="2022-10" db="EMBL/GenBank/DDBJ databases">
        <title>The complete genomes of actinobacterial strains from the NBC collection.</title>
        <authorList>
            <person name="Joergensen T.S."/>
            <person name="Alvarez Arevalo M."/>
            <person name="Sterndorff E.B."/>
            <person name="Faurdal D."/>
            <person name="Vuksanovic O."/>
            <person name="Mourched A.-S."/>
            <person name="Charusanti P."/>
            <person name="Shaw S."/>
            <person name="Blin K."/>
            <person name="Weber T."/>
        </authorList>
    </citation>
    <scope>NUCLEOTIDE SEQUENCE</scope>
    <source>
        <strain evidence="1">NBC 01771</strain>
    </source>
</reference>
<accession>A0ACD4ZDX0</accession>
<dbReference type="EMBL" id="CP109109">
    <property type="protein sequence ID" value="WSB96533.1"/>
    <property type="molecule type" value="Genomic_DNA"/>
</dbReference>
<name>A0ACD4ZDX0_9ACTN</name>
<evidence type="ECO:0000313" key="2">
    <source>
        <dbReference type="Proteomes" id="UP001348369"/>
    </source>
</evidence>
<sequence>MPDYFDRLLARYTPVPGVGGAEGAEGVGGMARVRPRLPGPYERVEALRSGPQEPDEPAALIPSAPQPAFGPVELVRQEREVRTDRHTVVRTEAVRPGGEPERPAGSPATPSTGPLLPPLSHRTPGPRQAADESPRAPWRAVAPSAAGTPRTAPATAPRAAAPAPPAATTPLRPRDADTAAARGAAPNGVGRRAPKQAERVVHVQIGRLEVSAAPPPGGDRSTAAGRPGHTGRRAPALTLDDYLSRGEKRN</sequence>
<gene>
    <name evidence="1" type="ORF">OG835_05665</name>
</gene>
<keyword evidence="2" id="KW-1185">Reference proteome</keyword>
<organism evidence="1 2">
    <name type="scientific">Streptomyces scopuliridis</name>
    <dbReference type="NCBI Taxonomy" id="452529"/>
    <lineage>
        <taxon>Bacteria</taxon>
        <taxon>Bacillati</taxon>
        <taxon>Actinomycetota</taxon>
        <taxon>Actinomycetes</taxon>
        <taxon>Kitasatosporales</taxon>
        <taxon>Streptomycetaceae</taxon>
        <taxon>Streptomyces</taxon>
    </lineage>
</organism>
<proteinExistence type="predicted"/>